<dbReference type="PANTHER" id="PTHR33445:SF1">
    <property type="entry name" value="ATP SYNTHASE SUBUNIT B"/>
    <property type="match status" value="1"/>
</dbReference>
<dbReference type="InterPro" id="IPR002146">
    <property type="entry name" value="ATP_synth_b/b'su_bac/chlpt"/>
</dbReference>
<evidence type="ECO:0000256" key="9">
    <source>
        <dbReference type="ARBA" id="ARBA00023065"/>
    </source>
</evidence>
<reference evidence="17 18" key="1">
    <citation type="journal article" date="2019" name="Int. J. Syst. Evol. Microbiol.">
        <title>The Global Catalogue of Microorganisms (GCM) 10K type strain sequencing project: providing services to taxonomists for standard genome sequencing and annotation.</title>
        <authorList>
            <consortium name="The Broad Institute Genomics Platform"/>
            <consortium name="The Broad Institute Genome Sequencing Center for Infectious Disease"/>
            <person name="Wu L."/>
            <person name="Ma J."/>
        </authorList>
    </citation>
    <scope>NUCLEOTIDE SEQUENCE [LARGE SCALE GENOMIC DNA]</scope>
    <source>
        <strain evidence="17 18">JCM 16009</strain>
    </source>
</reference>
<protein>
    <recommendedName>
        <fullName evidence="14">ATP synthase subunit b</fullName>
    </recommendedName>
    <alternativeName>
        <fullName evidence="14">ATP synthase F(0) sector subunit b</fullName>
    </alternativeName>
    <alternativeName>
        <fullName evidence="14">ATPase subunit I</fullName>
    </alternativeName>
    <alternativeName>
        <fullName evidence="14">F-type ATPase subunit b</fullName>
        <shortName evidence="14">F-ATPase subunit b</shortName>
    </alternativeName>
</protein>
<feature type="coiled-coil region" evidence="16">
    <location>
        <begin position="78"/>
        <end position="134"/>
    </location>
</feature>
<proteinExistence type="inferred from homology"/>
<evidence type="ECO:0000313" key="18">
    <source>
        <dbReference type="Proteomes" id="UP001500449"/>
    </source>
</evidence>
<evidence type="ECO:0000256" key="11">
    <source>
        <dbReference type="ARBA" id="ARBA00023310"/>
    </source>
</evidence>
<evidence type="ECO:0000256" key="8">
    <source>
        <dbReference type="ARBA" id="ARBA00022989"/>
    </source>
</evidence>
<evidence type="ECO:0000256" key="13">
    <source>
        <dbReference type="ARBA" id="ARBA00025830"/>
    </source>
</evidence>
<evidence type="ECO:0000256" key="1">
    <source>
        <dbReference type="ARBA" id="ARBA00004162"/>
    </source>
</evidence>
<gene>
    <name evidence="14" type="primary">atpF</name>
    <name evidence="17" type="ORF">GCM10009836_70400</name>
</gene>
<dbReference type="HAMAP" id="MF_01398">
    <property type="entry name" value="ATP_synth_b_bprime"/>
    <property type="match status" value="1"/>
</dbReference>
<feature type="transmembrane region" description="Helical" evidence="14">
    <location>
        <begin position="12"/>
        <end position="32"/>
    </location>
</feature>
<keyword evidence="3 14" id="KW-0813">Transport</keyword>
<dbReference type="Proteomes" id="UP001500449">
    <property type="component" value="Unassembled WGS sequence"/>
</dbReference>
<keyword evidence="8 14" id="KW-1133">Transmembrane helix</keyword>
<dbReference type="SUPFAM" id="SSF81573">
    <property type="entry name" value="F1F0 ATP synthase subunit B, membrane domain"/>
    <property type="match status" value="1"/>
</dbReference>
<evidence type="ECO:0000256" key="5">
    <source>
        <dbReference type="ARBA" id="ARBA00022547"/>
    </source>
</evidence>
<evidence type="ECO:0000313" key="17">
    <source>
        <dbReference type="EMBL" id="GAA1878915.1"/>
    </source>
</evidence>
<comment type="caution">
    <text evidence="17">The sequence shown here is derived from an EMBL/GenBank/DDBJ whole genome shotgun (WGS) entry which is preliminary data.</text>
</comment>
<keyword evidence="7 14" id="KW-0375">Hydrogen ion transport</keyword>
<organism evidence="17 18">
    <name type="scientific">Pseudonocardia ailaonensis</name>
    <dbReference type="NCBI Taxonomy" id="367279"/>
    <lineage>
        <taxon>Bacteria</taxon>
        <taxon>Bacillati</taxon>
        <taxon>Actinomycetota</taxon>
        <taxon>Actinomycetes</taxon>
        <taxon>Pseudonocardiales</taxon>
        <taxon>Pseudonocardiaceae</taxon>
        <taxon>Pseudonocardia</taxon>
    </lineage>
</organism>
<dbReference type="NCBIfam" id="TIGR01144">
    <property type="entry name" value="ATP_synt_b"/>
    <property type="match status" value="1"/>
</dbReference>
<evidence type="ECO:0000256" key="4">
    <source>
        <dbReference type="ARBA" id="ARBA00022475"/>
    </source>
</evidence>
<evidence type="ECO:0000256" key="12">
    <source>
        <dbReference type="ARBA" id="ARBA00025198"/>
    </source>
</evidence>
<evidence type="ECO:0000256" key="15">
    <source>
        <dbReference type="RuleBase" id="RU003848"/>
    </source>
</evidence>
<evidence type="ECO:0000256" key="10">
    <source>
        <dbReference type="ARBA" id="ARBA00023136"/>
    </source>
</evidence>
<dbReference type="PANTHER" id="PTHR33445">
    <property type="entry name" value="ATP SYNTHASE SUBUNIT B', CHLOROPLASTIC"/>
    <property type="match status" value="1"/>
</dbReference>
<keyword evidence="10 14" id="KW-0472">Membrane</keyword>
<keyword evidence="16" id="KW-0175">Coiled coil</keyword>
<comment type="similarity">
    <text evidence="2 14 15">Belongs to the ATPase B chain family.</text>
</comment>
<keyword evidence="5 14" id="KW-0138">CF(0)</keyword>
<evidence type="ECO:0000256" key="14">
    <source>
        <dbReference type="HAMAP-Rule" id="MF_01398"/>
    </source>
</evidence>
<comment type="caution">
    <text evidence="14">Lacks conserved residue(s) required for the propagation of feature annotation.</text>
</comment>
<comment type="function">
    <text evidence="14">Component of the F(0) channel, it forms part of the peripheral stalk, linking F(1) to F(0).</text>
</comment>
<dbReference type="InterPro" id="IPR050059">
    <property type="entry name" value="ATP_synthase_B_chain"/>
</dbReference>
<evidence type="ECO:0000256" key="2">
    <source>
        <dbReference type="ARBA" id="ARBA00005513"/>
    </source>
</evidence>
<dbReference type="CDD" id="cd06503">
    <property type="entry name" value="ATP-synt_Fo_b"/>
    <property type="match status" value="1"/>
</dbReference>
<feature type="transmembrane region" description="Helical" evidence="14">
    <location>
        <begin position="38"/>
        <end position="60"/>
    </location>
</feature>
<dbReference type="EMBL" id="BAAAQK010000028">
    <property type="protein sequence ID" value="GAA1878915.1"/>
    <property type="molecule type" value="Genomic_DNA"/>
</dbReference>
<comment type="subunit">
    <text evidence="13 14">F-type ATPases have 2 components, F(1) - the catalytic core - and F(0) - the membrane proton channel. F(1) has five subunits: alpha(3), beta(3), gamma(1), delta(1), epsilon(1). F(0) has three main subunits: a(1), b(2) and c(10-14). The alpha and beta chains form an alternating ring which encloses part of the gamma chain. F(1) is attached to F(0) by a central stalk formed by the gamma and epsilon chains, while a peripheral stalk is formed by the delta and b chains.</text>
</comment>
<evidence type="ECO:0000256" key="16">
    <source>
        <dbReference type="SAM" id="Coils"/>
    </source>
</evidence>
<comment type="function">
    <text evidence="12 14">F(1)F(0) ATP synthase produces ATP from ADP in the presence of a proton or sodium gradient. F-type ATPases consist of two structural domains, F(1) containing the extramembraneous catalytic core and F(0) containing the membrane proton channel, linked together by a central stalk and a peripheral stalk. During catalysis, ATP synthesis in the catalytic domain of F(1) is coupled via a rotary mechanism of the central stalk subunits to proton translocation.</text>
</comment>
<evidence type="ECO:0000256" key="6">
    <source>
        <dbReference type="ARBA" id="ARBA00022692"/>
    </source>
</evidence>
<evidence type="ECO:0000256" key="7">
    <source>
        <dbReference type="ARBA" id="ARBA00022781"/>
    </source>
</evidence>
<keyword evidence="4 14" id="KW-1003">Cell membrane</keyword>
<dbReference type="Pfam" id="PF00430">
    <property type="entry name" value="ATP-synt_B"/>
    <property type="match status" value="1"/>
</dbReference>
<keyword evidence="11 14" id="KW-0066">ATP synthesis</keyword>
<keyword evidence="6 14" id="KW-0812">Transmembrane</keyword>
<keyword evidence="9 14" id="KW-0406">Ion transport</keyword>
<evidence type="ECO:0000256" key="3">
    <source>
        <dbReference type="ARBA" id="ARBA00022448"/>
    </source>
</evidence>
<name>A0ABN2NP63_9PSEU</name>
<accession>A0ABN2NP63</accession>
<dbReference type="InterPro" id="IPR005864">
    <property type="entry name" value="ATP_synth_F0_bsu_bac"/>
</dbReference>
<keyword evidence="18" id="KW-1185">Reference proteome</keyword>
<comment type="subcellular location">
    <subcellularLocation>
        <location evidence="1 14">Cell membrane</location>
        <topology evidence="1 14">Single-pass membrane protein</topology>
    </subcellularLocation>
</comment>
<sequence>MSGNDGKNATGAAWVAGVVGVVLMGFVLYLATTFKIPLGGSLVEMIVGLVCFGLLFYVLARTVFPVFEKLYAERADKIDGGLARAEALREQAEDLKAQYEKGLAEARADAATIRDEARAEGAEVRAELRAAAEADSAQVRAAAAEEIAAQRAAAGRSLRADLGGLSAGMAEKILGAPLSPGAARSVEGFVAELDGSRVN</sequence>
<dbReference type="RefSeq" id="WP_344427473.1">
    <property type="nucleotide sequence ID" value="NZ_BAAAQK010000028.1"/>
</dbReference>
<dbReference type="InterPro" id="IPR028987">
    <property type="entry name" value="ATP_synth_B-like_membr_sf"/>
</dbReference>